<accession>A0A6B2LSH4</accession>
<dbReference type="SMART" id="SM00154">
    <property type="entry name" value="ZnF_AN1"/>
    <property type="match status" value="1"/>
</dbReference>
<sequence length="112" mass="12385">MPQIVLDFDKKIEKKGADALVVDKVVDVDVKKGEQGEGAEGLKKLKLPRCNLGSCNKRIGYTGYTCHCGSTFCATHRYAKEHNCTFDYKTLGRQELAKRNNGSAGFSKITKI</sequence>
<evidence type="ECO:0000256" key="2">
    <source>
        <dbReference type="ARBA" id="ARBA00022771"/>
    </source>
</evidence>
<protein>
    <recommendedName>
        <fullName evidence="5">AN1-type domain-containing protein</fullName>
    </recommendedName>
</protein>
<dbReference type="EMBL" id="GIBP01011055">
    <property type="protein sequence ID" value="NDV40024.1"/>
    <property type="molecule type" value="Transcribed_RNA"/>
</dbReference>
<keyword evidence="2 4" id="KW-0863">Zinc-finger</keyword>
<reference evidence="6" key="1">
    <citation type="journal article" date="2020" name="J. Eukaryot. Microbiol.">
        <title>De novo Sequencing, Assembly and Annotation of the Transcriptome for the Free-Living Testate Amoeba Arcella intermedia.</title>
        <authorList>
            <person name="Ribeiro G.M."/>
            <person name="Porfirio-Sousa A.L."/>
            <person name="Maurer-Alcala X.X."/>
            <person name="Katz L.A."/>
            <person name="Lahr D.J.G."/>
        </authorList>
    </citation>
    <scope>NUCLEOTIDE SEQUENCE</scope>
</reference>
<evidence type="ECO:0000313" key="6">
    <source>
        <dbReference type="EMBL" id="NDV40024.1"/>
    </source>
</evidence>
<dbReference type="InterPro" id="IPR035896">
    <property type="entry name" value="AN1-like_Znf"/>
</dbReference>
<dbReference type="PANTHER" id="PTHR10634">
    <property type="entry name" value="AN1-TYPE ZINC FINGER PROTEIN"/>
    <property type="match status" value="1"/>
</dbReference>
<name>A0A6B2LSH4_9EUKA</name>
<dbReference type="GO" id="GO:0008270">
    <property type="term" value="F:zinc ion binding"/>
    <property type="evidence" value="ECO:0007669"/>
    <property type="project" value="UniProtKB-KW"/>
</dbReference>
<evidence type="ECO:0000256" key="4">
    <source>
        <dbReference type="PROSITE-ProRule" id="PRU00449"/>
    </source>
</evidence>
<dbReference type="AlphaFoldDB" id="A0A6B2LSH4"/>
<evidence type="ECO:0000259" key="5">
    <source>
        <dbReference type="PROSITE" id="PS51039"/>
    </source>
</evidence>
<feature type="domain" description="AN1-type" evidence="5">
    <location>
        <begin position="44"/>
        <end position="92"/>
    </location>
</feature>
<keyword evidence="3" id="KW-0862">Zinc</keyword>
<dbReference type="InterPro" id="IPR000058">
    <property type="entry name" value="Znf_AN1"/>
</dbReference>
<proteinExistence type="predicted"/>
<dbReference type="Gene3D" id="4.10.1110.10">
    <property type="entry name" value="AN1-like Zinc finger"/>
    <property type="match status" value="1"/>
</dbReference>
<dbReference type="SUPFAM" id="SSF118310">
    <property type="entry name" value="AN1-like Zinc finger"/>
    <property type="match status" value="1"/>
</dbReference>
<keyword evidence="1" id="KW-0479">Metal-binding</keyword>
<dbReference type="Pfam" id="PF01428">
    <property type="entry name" value="zf-AN1"/>
    <property type="match status" value="1"/>
</dbReference>
<evidence type="ECO:0000256" key="3">
    <source>
        <dbReference type="ARBA" id="ARBA00022833"/>
    </source>
</evidence>
<evidence type="ECO:0000256" key="1">
    <source>
        <dbReference type="ARBA" id="ARBA00022723"/>
    </source>
</evidence>
<dbReference type="InterPro" id="IPR050652">
    <property type="entry name" value="AN1_A20_ZnFinger"/>
</dbReference>
<dbReference type="PROSITE" id="PS51039">
    <property type="entry name" value="ZF_AN1"/>
    <property type="match status" value="1"/>
</dbReference>
<organism evidence="6">
    <name type="scientific">Arcella intermedia</name>
    <dbReference type="NCBI Taxonomy" id="1963864"/>
    <lineage>
        <taxon>Eukaryota</taxon>
        <taxon>Amoebozoa</taxon>
        <taxon>Tubulinea</taxon>
        <taxon>Elardia</taxon>
        <taxon>Arcellinida</taxon>
        <taxon>Sphaerothecina</taxon>
        <taxon>Arcellidae</taxon>
        <taxon>Arcella</taxon>
    </lineage>
</organism>
<dbReference type="PANTHER" id="PTHR10634:SF149">
    <property type="entry name" value="AN1-TYPE DOMAIN-CONTAINING PROTEIN-RELATED"/>
    <property type="match status" value="1"/>
</dbReference>